<keyword evidence="3 13" id="KW-0645">Protease</keyword>
<evidence type="ECO:0000256" key="8">
    <source>
        <dbReference type="RuleBase" id="RU004447"/>
    </source>
</evidence>
<keyword evidence="5" id="KW-0378">Hydrolase</keyword>
<accession>A0A178MSK6</accession>
<evidence type="ECO:0000256" key="3">
    <source>
        <dbReference type="ARBA" id="ARBA00022670"/>
    </source>
</evidence>
<evidence type="ECO:0000256" key="2">
    <source>
        <dbReference type="ARBA" id="ARBA00007261"/>
    </source>
</evidence>
<reference evidence="13 14" key="1">
    <citation type="submission" date="2016-04" db="EMBL/GenBank/DDBJ databases">
        <title>Draft genome sequence of freshwater magnetotactic bacteria Magnetospirillum marisnigri SP-1 and Magnetospirillum moscoviense BB-1.</title>
        <authorList>
            <person name="Koziaeva V."/>
            <person name="Dziuba M.V."/>
            <person name="Ivanov T.M."/>
            <person name="Kuznetsov B."/>
            <person name="Grouzdev D.S."/>
        </authorList>
    </citation>
    <scope>NUCLEOTIDE SEQUENCE [LARGE SCALE GENOMIC DNA]</scope>
    <source>
        <strain evidence="13 14">SP-1</strain>
    </source>
</reference>
<evidence type="ECO:0000256" key="5">
    <source>
        <dbReference type="ARBA" id="ARBA00022801"/>
    </source>
</evidence>
<evidence type="ECO:0000256" key="9">
    <source>
        <dbReference type="SAM" id="MobiDB-lite"/>
    </source>
</evidence>
<evidence type="ECO:0000256" key="1">
    <source>
        <dbReference type="ARBA" id="ARBA00001947"/>
    </source>
</evidence>
<dbReference type="EMBL" id="LWQT01000044">
    <property type="protein sequence ID" value="OAN52370.1"/>
    <property type="molecule type" value="Genomic_DNA"/>
</dbReference>
<dbReference type="InterPro" id="IPR001431">
    <property type="entry name" value="Pept_M16_Zn_BS"/>
</dbReference>
<comment type="caution">
    <text evidence="13">The sequence shown here is derived from an EMBL/GenBank/DDBJ whole genome shotgun (WGS) entry which is preliminary data.</text>
</comment>
<dbReference type="Gene3D" id="3.30.830.10">
    <property type="entry name" value="Metalloenzyme, LuxS/M16 peptidase-like"/>
    <property type="match status" value="2"/>
</dbReference>
<feature type="region of interest" description="Disordered" evidence="9">
    <location>
        <begin position="439"/>
        <end position="463"/>
    </location>
</feature>
<sequence length="463" mass="49979">MTLFRLCALFLGLLLAAPSAQARLFDPETFILANGMQVVVITNRRAPIVSHMVWYKVGAADEVAGKSGLAHLLEHLMFKGTPTVPPGEFSKIVARNGGRDNAFTSSDFTGYYQNVAADKLELVMRLESDRMRNLVLDEKNFRTELAVVLEERRSRVENNPAALLAEQMEAVLYLNSPYQRPIIGWETEIAGLTLDDALAFYRRWYAPNNATLIVAGDVDAVTVRPLAEKYYGGIETSVLPPRARPEEPPIRAPRRISLTDARVAQPAWIRLYLAPSIRAGQSDLAEPLEVLAEIMGGGSTSRLYRSLVVDRSLAASASVSYDSTAVGQTSLRIGVTPQPGVPLDKLEPLIDQEIAAITKGAITTDEVERAKARLIASAAYSRDSLHTGAQTLGQALTVGMTVAEVEAWPERVAAITPEQVARAAALVLDARGSVTGLLLPDPKAPPGAKPAASPLSGFQKGVH</sequence>
<dbReference type="AlphaFoldDB" id="A0A178MSK6"/>
<dbReference type="InterPro" id="IPR050626">
    <property type="entry name" value="Peptidase_M16"/>
</dbReference>
<evidence type="ECO:0000313" key="14">
    <source>
        <dbReference type="Proteomes" id="UP000078428"/>
    </source>
</evidence>
<gene>
    <name evidence="13" type="ORF">A6A04_01380</name>
</gene>
<evidence type="ECO:0000256" key="10">
    <source>
        <dbReference type="SAM" id="SignalP"/>
    </source>
</evidence>
<dbReference type="PANTHER" id="PTHR43690">
    <property type="entry name" value="NARDILYSIN"/>
    <property type="match status" value="1"/>
</dbReference>
<dbReference type="SUPFAM" id="SSF63411">
    <property type="entry name" value="LuxS/MPP-like metallohydrolase"/>
    <property type="match status" value="2"/>
</dbReference>
<dbReference type="OrthoDB" id="9811314at2"/>
<comment type="similarity">
    <text evidence="2 8">Belongs to the peptidase M16 family.</text>
</comment>
<dbReference type="STRING" id="1285242.A6A04_01380"/>
<dbReference type="GO" id="GO:0006508">
    <property type="term" value="P:proteolysis"/>
    <property type="evidence" value="ECO:0007669"/>
    <property type="project" value="UniProtKB-KW"/>
</dbReference>
<keyword evidence="4" id="KW-0479">Metal-binding</keyword>
<dbReference type="GO" id="GO:0046872">
    <property type="term" value="F:metal ion binding"/>
    <property type="evidence" value="ECO:0007669"/>
    <property type="project" value="UniProtKB-KW"/>
</dbReference>
<evidence type="ECO:0000256" key="4">
    <source>
        <dbReference type="ARBA" id="ARBA00022723"/>
    </source>
</evidence>
<keyword evidence="6" id="KW-0862">Zinc</keyword>
<dbReference type="Pfam" id="PF05193">
    <property type="entry name" value="Peptidase_M16_C"/>
    <property type="match status" value="1"/>
</dbReference>
<feature type="signal peptide" evidence="10">
    <location>
        <begin position="1"/>
        <end position="22"/>
    </location>
</feature>
<dbReference type="Pfam" id="PF00675">
    <property type="entry name" value="Peptidase_M16"/>
    <property type="match status" value="1"/>
</dbReference>
<keyword evidence="7" id="KW-0482">Metalloprotease</keyword>
<evidence type="ECO:0000256" key="7">
    <source>
        <dbReference type="ARBA" id="ARBA00023049"/>
    </source>
</evidence>
<dbReference type="InterPro" id="IPR007863">
    <property type="entry name" value="Peptidase_M16_C"/>
</dbReference>
<dbReference type="InterPro" id="IPR011249">
    <property type="entry name" value="Metalloenz_LuxS/M16"/>
</dbReference>
<name>A0A178MSK6_9PROT</name>
<dbReference type="InterPro" id="IPR011765">
    <property type="entry name" value="Pept_M16_N"/>
</dbReference>
<protein>
    <submittedName>
        <fullName evidence="13">Zinc protease</fullName>
    </submittedName>
</protein>
<dbReference type="RefSeq" id="WP_068491329.1">
    <property type="nucleotide sequence ID" value="NZ_LWQT01000044.1"/>
</dbReference>
<organism evidence="13 14">
    <name type="scientific">Paramagnetospirillum marisnigri</name>
    <dbReference type="NCBI Taxonomy" id="1285242"/>
    <lineage>
        <taxon>Bacteria</taxon>
        <taxon>Pseudomonadati</taxon>
        <taxon>Pseudomonadota</taxon>
        <taxon>Alphaproteobacteria</taxon>
        <taxon>Rhodospirillales</taxon>
        <taxon>Magnetospirillaceae</taxon>
        <taxon>Paramagnetospirillum</taxon>
    </lineage>
</organism>
<feature type="chain" id="PRO_5008092231" evidence="10">
    <location>
        <begin position="23"/>
        <end position="463"/>
    </location>
</feature>
<dbReference type="GO" id="GO:0004222">
    <property type="term" value="F:metalloendopeptidase activity"/>
    <property type="evidence" value="ECO:0007669"/>
    <property type="project" value="InterPro"/>
</dbReference>
<feature type="domain" description="Peptidase M16 C-terminal" evidence="12">
    <location>
        <begin position="192"/>
        <end position="374"/>
    </location>
</feature>
<keyword evidence="14" id="KW-1185">Reference proteome</keyword>
<keyword evidence="10" id="KW-0732">Signal</keyword>
<dbReference type="PANTHER" id="PTHR43690:SF17">
    <property type="entry name" value="PROTEIN YHJJ"/>
    <property type="match status" value="1"/>
</dbReference>
<dbReference type="PROSITE" id="PS00143">
    <property type="entry name" value="INSULINASE"/>
    <property type="match status" value="1"/>
</dbReference>
<dbReference type="Proteomes" id="UP000078428">
    <property type="component" value="Unassembled WGS sequence"/>
</dbReference>
<evidence type="ECO:0000259" key="12">
    <source>
        <dbReference type="Pfam" id="PF05193"/>
    </source>
</evidence>
<evidence type="ECO:0000259" key="11">
    <source>
        <dbReference type="Pfam" id="PF00675"/>
    </source>
</evidence>
<proteinExistence type="inferred from homology"/>
<evidence type="ECO:0000313" key="13">
    <source>
        <dbReference type="EMBL" id="OAN52370.1"/>
    </source>
</evidence>
<evidence type="ECO:0000256" key="6">
    <source>
        <dbReference type="ARBA" id="ARBA00022833"/>
    </source>
</evidence>
<feature type="domain" description="Peptidase M16 N-terminal" evidence="11">
    <location>
        <begin position="38"/>
        <end position="184"/>
    </location>
</feature>
<comment type="cofactor">
    <cofactor evidence="1">
        <name>Zn(2+)</name>
        <dbReference type="ChEBI" id="CHEBI:29105"/>
    </cofactor>
</comment>